<dbReference type="Proteomes" id="UP000054359">
    <property type="component" value="Unassembled WGS sequence"/>
</dbReference>
<dbReference type="AlphaFoldDB" id="A0A087SY69"/>
<evidence type="ECO:0000313" key="2">
    <source>
        <dbReference type="EMBL" id="KFM57808.1"/>
    </source>
</evidence>
<keyword evidence="3" id="KW-1185">Reference proteome</keyword>
<dbReference type="OMA" id="QERVIHW"/>
<reference evidence="2 3" key="1">
    <citation type="submission" date="2013-11" db="EMBL/GenBank/DDBJ databases">
        <title>Genome sequencing of Stegodyphus mimosarum.</title>
        <authorList>
            <person name="Bechsgaard J."/>
        </authorList>
    </citation>
    <scope>NUCLEOTIDE SEQUENCE [LARGE SCALE GENOMIC DNA]</scope>
</reference>
<dbReference type="PANTHER" id="PTHR28603">
    <property type="entry name" value="TRANSMEMBRANE PROTEIN 243"/>
    <property type="match status" value="1"/>
</dbReference>
<name>A0A087SY69_STEMI</name>
<evidence type="ECO:0000313" key="3">
    <source>
        <dbReference type="Proteomes" id="UP000054359"/>
    </source>
</evidence>
<proteinExistence type="predicted"/>
<gene>
    <name evidence="2" type="ORF">X975_15763</name>
</gene>
<sequence>MGDPRHDYSPSLGHMTDKPLFGVSKWRDRVVNTSFAVLTSLIVSATVISAFIFPQWPPYGLNIFFAACISLMCVSHITLIYWYNEGGVDPKFRVLIYCNTVLIVLFCICANCYYHT</sequence>
<keyword evidence="1 2" id="KW-0812">Transmembrane</keyword>
<feature type="transmembrane region" description="Helical" evidence="1">
    <location>
        <begin position="35"/>
        <end position="53"/>
    </location>
</feature>
<feature type="transmembrane region" description="Helical" evidence="1">
    <location>
        <begin position="59"/>
        <end position="82"/>
    </location>
</feature>
<dbReference type="OrthoDB" id="17800at2759"/>
<dbReference type="InterPro" id="IPR022564">
    <property type="entry name" value="DUF2678"/>
</dbReference>
<dbReference type="Pfam" id="PF10856">
    <property type="entry name" value="DUF2678"/>
    <property type="match status" value="1"/>
</dbReference>
<organism evidence="2 3">
    <name type="scientific">Stegodyphus mimosarum</name>
    <name type="common">African social velvet spider</name>
    <dbReference type="NCBI Taxonomy" id="407821"/>
    <lineage>
        <taxon>Eukaryota</taxon>
        <taxon>Metazoa</taxon>
        <taxon>Ecdysozoa</taxon>
        <taxon>Arthropoda</taxon>
        <taxon>Chelicerata</taxon>
        <taxon>Arachnida</taxon>
        <taxon>Araneae</taxon>
        <taxon>Araneomorphae</taxon>
        <taxon>Entelegynae</taxon>
        <taxon>Eresoidea</taxon>
        <taxon>Eresidae</taxon>
        <taxon>Stegodyphus</taxon>
    </lineage>
</organism>
<keyword evidence="1" id="KW-1133">Transmembrane helix</keyword>
<protein>
    <submittedName>
        <fullName evidence="2">Transmembrane protein</fullName>
    </submittedName>
</protein>
<dbReference type="EMBL" id="KK112497">
    <property type="protein sequence ID" value="KFM57808.1"/>
    <property type="molecule type" value="Genomic_DNA"/>
</dbReference>
<feature type="transmembrane region" description="Helical" evidence="1">
    <location>
        <begin position="94"/>
        <end position="114"/>
    </location>
</feature>
<feature type="non-terminal residue" evidence="2">
    <location>
        <position position="116"/>
    </location>
</feature>
<evidence type="ECO:0000256" key="1">
    <source>
        <dbReference type="SAM" id="Phobius"/>
    </source>
</evidence>
<dbReference type="PANTHER" id="PTHR28603:SF1">
    <property type="entry name" value="TRANSMEMBRANE PROTEIN 243"/>
    <property type="match status" value="1"/>
</dbReference>
<keyword evidence="1" id="KW-0472">Membrane</keyword>
<accession>A0A087SY69</accession>